<dbReference type="Proteomes" id="UP000475862">
    <property type="component" value="Unassembled WGS sequence"/>
</dbReference>
<keyword evidence="2" id="KW-1185">Reference proteome</keyword>
<dbReference type="AlphaFoldDB" id="A0A6G0TEJ2"/>
<reference evidence="1 2" key="1">
    <citation type="submission" date="2019-08" db="EMBL/GenBank/DDBJ databases">
        <title>The genome of the soybean aphid Biotype 1, its phylome, world population structure and adaptation to the North American continent.</title>
        <authorList>
            <person name="Giordano R."/>
            <person name="Donthu R.K."/>
            <person name="Hernandez A.G."/>
            <person name="Wright C.L."/>
            <person name="Zimin A.V."/>
        </authorList>
    </citation>
    <scope>NUCLEOTIDE SEQUENCE [LARGE SCALE GENOMIC DNA]</scope>
    <source>
        <tissue evidence="1">Whole aphids</tissue>
    </source>
</reference>
<proteinExistence type="predicted"/>
<name>A0A6G0TEJ2_APHGL</name>
<protein>
    <submittedName>
        <fullName evidence="1">Uncharacterized protein</fullName>
    </submittedName>
</protein>
<gene>
    <name evidence="1" type="ORF">AGLY_010570</name>
</gene>
<organism evidence="1 2">
    <name type="scientific">Aphis glycines</name>
    <name type="common">Soybean aphid</name>
    <dbReference type="NCBI Taxonomy" id="307491"/>
    <lineage>
        <taxon>Eukaryota</taxon>
        <taxon>Metazoa</taxon>
        <taxon>Ecdysozoa</taxon>
        <taxon>Arthropoda</taxon>
        <taxon>Hexapoda</taxon>
        <taxon>Insecta</taxon>
        <taxon>Pterygota</taxon>
        <taxon>Neoptera</taxon>
        <taxon>Paraneoptera</taxon>
        <taxon>Hemiptera</taxon>
        <taxon>Sternorrhyncha</taxon>
        <taxon>Aphidomorpha</taxon>
        <taxon>Aphidoidea</taxon>
        <taxon>Aphididae</taxon>
        <taxon>Aphidini</taxon>
        <taxon>Aphis</taxon>
        <taxon>Aphis</taxon>
    </lineage>
</organism>
<evidence type="ECO:0000313" key="2">
    <source>
        <dbReference type="Proteomes" id="UP000475862"/>
    </source>
</evidence>
<accession>A0A6G0TEJ2</accession>
<comment type="caution">
    <text evidence="1">The sequence shown here is derived from an EMBL/GenBank/DDBJ whole genome shotgun (WGS) entry which is preliminary data.</text>
</comment>
<sequence length="283" mass="32368">MKNYISIAIYNLIKSPLVPPLGCALLLPNTKTKPHANLSAYTYVTLLGFRIFRSHKRTIYDWVQLAVNIFERLFGTAVDEAIVGVRFGVVVLATFVQVTSTMVSVRTYVRTYEHAVVDRLVRVVESDVHDAVRRVHVVVQLPVEQRHGYAAGQVEVQRLLDVVYVGQRAHVVRAGDDYVSGRAAVLVQLRPGRLFQVGPHVAVKDLPLRGYVCVNRNCICHTILHYTFLRRARNYVVLTLQFVHKQRRSQLWLRNDLEIASVGYHFLCTYLQYIVLLKFILSK</sequence>
<dbReference type="EMBL" id="VYZN01000041">
    <property type="protein sequence ID" value="KAE9531364.1"/>
    <property type="molecule type" value="Genomic_DNA"/>
</dbReference>
<evidence type="ECO:0000313" key="1">
    <source>
        <dbReference type="EMBL" id="KAE9531364.1"/>
    </source>
</evidence>